<name>A0A437MRR1_9SPHI</name>
<dbReference type="InterPro" id="IPR011051">
    <property type="entry name" value="RmlC_Cupin_sf"/>
</dbReference>
<dbReference type="PANTHER" id="PTHR36114">
    <property type="entry name" value="16.7 KDA PROTEIN IN WHIE LOCUS"/>
    <property type="match status" value="1"/>
</dbReference>
<dbReference type="EMBL" id="SACK01000005">
    <property type="protein sequence ID" value="RVU00304.1"/>
    <property type="molecule type" value="Genomic_DNA"/>
</dbReference>
<dbReference type="RefSeq" id="WP_127705392.1">
    <property type="nucleotide sequence ID" value="NZ_SACK01000005.1"/>
</dbReference>
<comment type="caution">
    <text evidence="2">The sequence shown here is derived from an EMBL/GenBank/DDBJ whole genome shotgun (WGS) entry which is preliminary data.</text>
</comment>
<dbReference type="Proteomes" id="UP000282759">
    <property type="component" value="Unassembled WGS sequence"/>
</dbReference>
<accession>A0A437MRR1</accession>
<proteinExistence type="predicted"/>
<organism evidence="2 3">
    <name type="scientific">Mucilaginibacter limnophilus</name>
    <dbReference type="NCBI Taxonomy" id="1932778"/>
    <lineage>
        <taxon>Bacteria</taxon>
        <taxon>Pseudomonadati</taxon>
        <taxon>Bacteroidota</taxon>
        <taxon>Sphingobacteriia</taxon>
        <taxon>Sphingobacteriales</taxon>
        <taxon>Sphingobacteriaceae</taxon>
        <taxon>Mucilaginibacter</taxon>
    </lineage>
</organism>
<dbReference type="SUPFAM" id="SSF51182">
    <property type="entry name" value="RmlC-like cupins"/>
    <property type="match status" value="1"/>
</dbReference>
<gene>
    <name evidence="2" type="ORF">EOD41_12535</name>
</gene>
<dbReference type="Pfam" id="PF07883">
    <property type="entry name" value="Cupin_2"/>
    <property type="match status" value="1"/>
</dbReference>
<feature type="domain" description="Cupin type-2" evidence="1">
    <location>
        <begin position="40"/>
        <end position="86"/>
    </location>
</feature>
<dbReference type="PANTHER" id="PTHR36114:SF1">
    <property type="entry name" value="16.7 KDA PROTEIN IN WHIE LOCUS"/>
    <property type="match status" value="1"/>
</dbReference>
<dbReference type="InterPro" id="IPR052044">
    <property type="entry name" value="PKS_Associated_Protein"/>
</dbReference>
<dbReference type="OrthoDB" id="9794183at2"/>
<dbReference type="Gene3D" id="2.60.120.10">
    <property type="entry name" value="Jelly Rolls"/>
    <property type="match status" value="1"/>
</dbReference>
<evidence type="ECO:0000313" key="2">
    <source>
        <dbReference type="EMBL" id="RVU00304.1"/>
    </source>
</evidence>
<sequence length="112" mass="12873">MEKTDFIKLLKPDEQSYLNRVISNVNDHVVRISIMTAPYPWHYHPDSDETFIGIEGTVIIETRDELIELTPGTVVTIPKGVAHCTRPKDKHSRNLTVEYANLQTIYVDNNNH</sequence>
<evidence type="ECO:0000313" key="3">
    <source>
        <dbReference type="Proteomes" id="UP000282759"/>
    </source>
</evidence>
<dbReference type="InterPro" id="IPR013096">
    <property type="entry name" value="Cupin_2"/>
</dbReference>
<dbReference type="InterPro" id="IPR014710">
    <property type="entry name" value="RmlC-like_jellyroll"/>
</dbReference>
<dbReference type="AlphaFoldDB" id="A0A437MRR1"/>
<evidence type="ECO:0000259" key="1">
    <source>
        <dbReference type="Pfam" id="PF07883"/>
    </source>
</evidence>
<keyword evidence="3" id="KW-1185">Reference proteome</keyword>
<protein>
    <submittedName>
        <fullName evidence="2">Cupin domain-containing protein</fullName>
    </submittedName>
</protein>
<reference evidence="2 3" key="1">
    <citation type="submission" date="2019-01" db="EMBL/GenBank/DDBJ databases">
        <authorList>
            <person name="Chen W.-M."/>
        </authorList>
    </citation>
    <scope>NUCLEOTIDE SEQUENCE [LARGE SCALE GENOMIC DNA]</scope>
    <source>
        <strain evidence="2 3">YBJ-36</strain>
    </source>
</reference>